<accession>A0ABS3QWI0</accession>
<keyword evidence="2" id="KW-1185">Reference proteome</keyword>
<gene>
    <name evidence="1" type="ORF">J4557_12460</name>
</gene>
<organism evidence="1 2">
    <name type="scientific">Actinomadura nitritigenes</name>
    <dbReference type="NCBI Taxonomy" id="134602"/>
    <lineage>
        <taxon>Bacteria</taxon>
        <taxon>Bacillati</taxon>
        <taxon>Actinomycetota</taxon>
        <taxon>Actinomycetes</taxon>
        <taxon>Streptosporangiales</taxon>
        <taxon>Thermomonosporaceae</taxon>
        <taxon>Actinomadura</taxon>
    </lineage>
</organism>
<protein>
    <recommendedName>
        <fullName evidence="3">DksA C4-type domain-containing protein</fullName>
    </recommendedName>
</protein>
<name>A0ABS3QWI0_9ACTN</name>
<dbReference type="RefSeq" id="WP_208266652.1">
    <property type="nucleotide sequence ID" value="NZ_BAAAGM010000083.1"/>
</dbReference>
<evidence type="ECO:0008006" key="3">
    <source>
        <dbReference type="Google" id="ProtNLM"/>
    </source>
</evidence>
<proteinExistence type="predicted"/>
<evidence type="ECO:0000313" key="1">
    <source>
        <dbReference type="EMBL" id="MBO2438329.1"/>
    </source>
</evidence>
<evidence type="ECO:0000313" key="2">
    <source>
        <dbReference type="Proteomes" id="UP000666915"/>
    </source>
</evidence>
<dbReference type="EMBL" id="JAGEOK010000007">
    <property type="protein sequence ID" value="MBO2438329.1"/>
    <property type="molecule type" value="Genomic_DNA"/>
</dbReference>
<comment type="caution">
    <text evidence="1">The sequence shown here is derived from an EMBL/GenBank/DDBJ whole genome shotgun (WGS) entry which is preliminary data.</text>
</comment>
<sequence length="68" mass="7850">MSAPAERVLHLPEKDKHGIVQTRCGQYVSPDEVRDDPREATCKRCVAIHRDEEDRRFAAEEDHYGESL</sequence>
<dbReference type="Proteomes" id="UP000666915">
    <property type="component" value="Unassembled WGS sequence"/>
</dbReference>
<reference evidence="1 2" key="1">
    <citation type="submission" date="2021-03" db="EMBL/GenBank/DDBJ databases">
        <authorList>
            <person name="Kanchanasin P."/>
            <person name="Saeng-In P."/>
            <person name="Phongsopitanun W."/>
            <person name="Yuki M."/>
            <person name="Kudo T."/>
            <person name="Ohkuma M."/>
            <person name="Tanasupawat S."/>
        </authorList>
    </citation>
    <scope>NUCLEOTIDE SEQUENCE [LARGE SCALE GENOMIC DNA]</scope>
    <source>
        <strain evidence="1 2">L46</strain>
    </source>
</reference>